<evidence type="ECO:0000256" key="1">
    <source>
        <dbReference type="SAM" id="MobiDB-lite"/>
    </source>
</evidence>
<feature type="compositionally biased region" description="Basic and acidic residues" evidence="1">
    <location>
        <begin position="147"/>
        <end position="165"/>
    </location>
</feature>
<feature type="compositionally biased region" description="Basic and acidic residues" evidence="1">
    <location>
        <begin position="81"/>
        <end position="97"/>
    </location>
</feature>
<feature type="region of interest" description="Disordered" evidence="1">
    <location>
        <begin position="1"/>
        <end position="238"/>
    </location>
</feature>
<name>A0A6J4UZ83_9BACT</name>
<sequence>MPAPVPLDPEGRGRVPPRGGDGPVDPLRVLDRFPDPGSVATPTRCSRRPARAGLARGRERRPEPLGPGGPRRSSARPVGCPRERRSLGRGHPSERRPPGLRIRRGPGPRHDRRDAGAAPQPRPLLSAKGNAPPGGHPPKGALSARPVSDRGPPRDRGGKSRDRPGRLAPRFGGAFPSGRCPVPSGPGPAGRQSEWAIRMGNLAHARRGRGAHPGSTAPGSGADREGGTDPWTRSASTT</sequence>
<protein>
    <submittedName>
        <fullName evidence="2">Uncharacterized protein</fullName>
    </submittedName>
</protein>
<accession>A0A6J4UZ83</accession>
<dbReference type="EMBL" id="CADCWL010000097">
    <property type="protein sequence ID" value="CAA9564642.1"/>
    <property type="molecule type" value="Genomic_DNA"/>
</dbReference>
<organism evidence="2">
    <name type="scientific">uncultured Thermomicrobiales bacterium</name>
    <dbReference type="NCBI Taxonomy" id="1645740"/>
    <lineage>
        <taxon>Bacteria</taxon>
        <taxon>Pseudomonadati</taxon>
        <taxon>Thermomicrobiota</taxon>
        <taxon>Thermomicrobia</taxon>
        <taxon>Thermomicrobiales</taxon>
        <taxon>environmental samples</taxon>
    </lineage>
</organism>
<dbReference type="AlphaFoldDB" id="A0A6J4UZ83"/>
<evidence type="ECO:0000313" key="2">
    <source>
        <dbReference type="EMBL" id="CAA9564642.1"/>
    </source>
</evidence>
<gene>
    <name evidence="2" type="ORF">AVDCRST_MAG19-2131</name>
</gene>
<reference evidence="2" key="1">
    <citation type="submission" date="2020-02" db="EMBL/GenBank/DDBJ databases">
        <authorList>
            <person name="Meier V. D."/>
        </authorList>
    </citation>
    <scope>NUCLEOTIDE SEQUENCE</scope>
    <source>
        <strain evidence="2">AVDCRST_MAG19</strain>
    </source>
</reference>
<feature type="compositionally biased region" description="Low complexity" evidence="1">
    <location>
        <begin position="14"/>
        <end position="26"/>
    </location>
</feature>
<proteinExistence type="predicted"/>